<evidence type="ECO:0000256" key="4">
    <source>
        <dbReference type="RuleBase" id="RU003704"/>
    </source>
</evidence>
<gene>
    <name evidence="6" type="ORF">M8523_17195</name>
</gene>
<dbReference type="InterPro" id="IPR029056">
    <property type="entry name" value="Ribokinase-like"/>
</dbReference>
<dbReference type="InterPro" id="IPR011611">
    <property type="entry name" value="PfkB_dom"/>
</dbReference>
<protein>
    <submittedName>
        <fullName evidence="6">Adenosine kinase</fullName>
    </submittedName>
</protein>
<dbReference type="PANTHER" id="PTHR43320:SF3">
    <property type="entry name" value="CARBOHYDRATE KINASE PFKB DOMAIN-CONTAINING PROTEIN"/>
    <property type="match status" value="1"/>
</dbReference>
<evidence type="ECO:0000313" key="7">
    <source>
        <dbReference type="Proteomes" id="UP001165667"/>
    </source>
</evidence>
<organism evidence="6 7">
    <name type="scientific">Lichenifustis flavocetrariae</name>
    <dbReference type="NCBI Taxonomy" id="2949735"/>
    <lineage>
        <taxon>Bacteria</taxon>
        <taxon>Pseudomonadati</taxon>
        <taxon>Pseudomonadota</taxon>
        <taxon>Alphaproteobacteria</taxon>
        <taxon>Hyphomicrobiales</taxon>
        <taxon>Lichenihabitantaceae</taxon>
        <taxon>Lichenifustis</taxon>
    </lineage>
</organism>
<dbReference type="RefSeq" id="WP_282586126.1">
    <property type="nucleotide sequence ID" value="NZ_JAMOIM010000011.1"/>
</dbReference>
<comment type="similarity">
    <text evidence="1 4">Belongs to the carbohydrate kinase PfkB family.</text>
</comment>
<name>A0AA42CNV0_9HYPH</name>
<dbReference type="AlphaFoldDB" id="A0AA42CNV0"/>
<dbReference type="GO" id="GO:0016301">
    <property type="term" value="F:kinase activity"/>
    <property type="evidence" value="ECO:0007669"/>
    <property type="project" value="UniProtKB-KW"/>
</dbReference>
<keyword evidence="2 4" id="KW-0808">Transferase</keyword>
<dbReference type="PRINTS" id="PR00990">
    <property type="entry name" value="RIBOKINASE"/>
</dbReference>
<evidence type="ECO:0000256" key="1">
    <source>
        <dbReference type="ARBA" id="ARBA00010688"/>
    </source>
</evidence>
<proteinExistence type="inferred from homology"/>
<accession>A0AA42CNV0</accession>
<sequence length="332" mass="34936">MPSSDFDVLCLGNAIVDVICQVEDDVLVREHIVKGSMTLIDETRAEHLYRLMPRVTVVSGGSAANTAVGVASFGARAAFAGKVKNDEVGAFFTRDLKAGGVHFETAHAIDGLATARSFIMVTPDGQRSMNTFLGACQGLTSDDIDPEVVRAASITYFEGYLWDPAAAKTAFRKAAEIAHAAQRTVAITLSDSFCVDRYRSEFLELIRSKTVDLVFANESELHALYQTSDFGTAVAAIQADCELAVVTLGDRGAAVITAGGHTTVPAATINELVDTTGAGDLFAAGFMAGLARRVDHTHCARLGALAAAEIIQHVGAHPHVSLSGLAEQNGLG</sequence>
<keyword evidence="7" id="KW-1185">Reference proteome</keyword>
<dbReference type="CDD" id="cd01168">
    <property type="entry name" value="adenosine_kinase"/>
    <property type="match status" value="1"/>
</dbReference>
<evidence type="ECO:0000313" key="6">
    <source>
        <dbReference type="EMBL" id="MCW6509755.1"/>
    </source>
</evidence>
<dbReference type="Gene3D" id="3.40.1190.20">
    <property type="match status" value="1"/>
</dbReference>
<dbReference type="PROSITE" id="PS00584">
    <property type="entry name" value="PFKB_KINASES_2"/>
    <property type="match status" value="1"/>
</dbReference>
<dbReference type="InterPro" id="IPR002173">
    <property type="entry name" value="Carboh/pur_kinase_PfkB_CS"/>
</dbReference>
<feature type="domain" description="Carbohydrate kinase PfkB" evidence="5">
    <location>
        <begin position="47"/>
        <end position="317"/>
    </location>
</feature>
<evidence type="ECO:0000256" key="2">
    <source>
        <dbReference type="ARBA" id="ARBA00022679"/>
    </source>
</evidence>
<dbReference type="SUPFAM" id="SSF53613">
    <property type="entry name" value="Ribokinase-like"/>
    <property type="match status" value="1"/>
</dbReference>
<reference evidence="6" key="1">
    <citation type="submission" date="2022-05" db="EMBL/GenBank/DDBJ databases">
        <authorList>
            <person name="Pankratov T."/>
        </authorList>
    </citation>
    <scope>NUCLEOTIDE SEQUENCE</scope>
    <source>
        <strain evidence="6">BP6-180914</strain>
    </source>
</reference>
<dbReference type="InterPro" id="IPR002139">
    <property type="entry name" value="Ribo/fructo_kinase"/>
</dbReference>
<dbReference type="InterPro" id="IPR052700">
    <property type="entry name" value="Carb_kinase_PfkB-like"/>
</dbReference>
<keyword evidence="3 4" id="KW-0418">Kinase</keyword>
<dbReference type="Proteomes" id="UP001165667">
    <property type="component" value="Unassembled WGS sequence"/>
</dbReference>
<dbReference type="EMBL" id="JAMOIM010000011">
    <property type="protein sequence ID" value="MCW6509755.1"/>
    <property type="molecule type" value="Genomic_DNA"/>
</dbReference>
<evidence type="ECO:0000256" key="3">
    <source>
        <dbReference type="ARBA" id="ARBA00022777"/>
    </source>
</evidence>
<dbReference type="PANTHER" id="PTHR43320">
    <property type="entry name" value="SUGAR KINASE"/>
    <property type="match status" value="1"/>
</dbReference>
<dbReference type="Pfam" id="PF00294">
    <property type="entry name" value="PfkB"/>
    <property type="match status" value="1"/>
</dbReference>
<comment type="caution">
    <text evidence="6">The sequence shown here is derived from an EMBL/GenBank/DDBJ whole genome shotgun (WGS) entry which is preliminary data.</text>
</comment>
<evidence type="ECO:0000259" key="5">
    <source>
        <dbReference type="Pfam" id="PF00294"/>
    </source>
</evidence>